<keyword evidence="7" id="KW-1185">Reference proteome</keyword>
<dbReference type="InterPro" id="IPR006311">
    <property type="entry name" value="TAT_signal"/>
</dbReference>
<evidence type="ECO:0000256" key="2">
    <source>
        <dbReference type="ARBA" id="ARBA00005695"/>
    </source>
</evidence>
<dbReference type="PIRSF" id="PIRSF002741">
    <property type="entry name" value="MppA"/>
    <property type="match status" value="1"/>
</dbReference>
<dbReference type="PROSITE" id="PS51318">
    <property type="entry name" value="TAT"/>
    <property type="match status" value="1"/>
</dbReference>
<protein>
    <submittedName>
        <fullName evidence="6">ABC transporter substrate-binding protein</fullName>
    </submittedName>
</protein>
<dbReference type="CDD" id="cd08517">
    <property type="entry name" value="PBP2_NikA_DppA_OppA_like_13"/>
    <property type="match status" value="1"/>
</dbReference>
<sequence length="532" mass="58400">MSSLWTPRRRHFLGLSAAALGAGLLARPTLAQSPQHGGTLVLLSGSEPPTLTGIVHTGVTDFTGKHSEGLLTYDFDLNPLPLLATSWDVAPDGLTYTFGLRPNVKWHDGQPFTAADVAFSLAAIKEGHPRGRVTFAAVSDIQTPDDLTVILKLAKPAPYLLTALGSSETPIVPRHLYEGTKVDENPHNNAPVGTGPFIFKEWVRGSHVEFVRNENYWDAPRPYLDRLIIRFITDPAARAIALETGEVHIGASTPIPLSDLARFETLPNIAIERRGYGYKNNLSRIEFNFEHPFFKDVRVRQAFAHTIDKSVIHQTVNFGYGSVIEGPIVPSLAKYFVPNLKTYAIDTAKAESLLDAAGFPRGTDGIRQRITLDPLGGQDLYKRGGEYIKQALAKVGVEVSLRSQDFATYIKRVYTDRDFDFTYHGMSNLFDPTVGVQRLYWSKNFKPGIPFTNGSGYNSPAADALLEAAAIETDPATRFQQFADFQAQIIEDLPDISVVSSPDLTLYDKRIADHTTGAEGIAGSLAYAHFTA</sequence>
<dbReference type="InterPro" id="IPR000914">
    <property type="entry name" value="SBP_5_dom"/>
</dbReference>
<evidence type="ECO:0000256" key="1">
    <source>
        <dbReference type="ARBA" id="ARBA00004418"/>
    </source>
</evidence>
<dbReference type="PANTHER" id="PTHR30290">
    <property type="entry name" value="PERIPLASMIC BINDING COMPONENT OF ABC TRANSPORTER"/>
    <property type="match status" value="1"/>
</dbReference>
<evidence type="ECO:0000259" key="5">
    <source>
        <dbReference type="Pfam" id="PF00496"/>
    </source>
</evidence>
<feature type="domain" description="Solute-binding protein family 5" evidence="5">
    <location>
        <begin position="79"/>
        <end position="443"/>
    </location>
</feature>
<dbReference type="Proteomes" id="UP001061862">
    <property type="component" value="Chromosome"/>
</dbReference>
<comment type="subcellular location">
    <subcellularLocation>
        <location evidence="1">Periplasm</location>
    </subcellularLocation>
</comment>
<accession>A0ABY6CDZ7</accession>
<keyword evidence="3 4" id="KW-0732">Signal</keyword>
<dbReference type="Pfam" id="PF00496">
    <property type="entry name" value="SBP_bac_5"/>
    <property type="match status" value="1"/>
</dbReference>
<feature type="chain" id="PRO_5046840484" evidence="4">
    <location>
        <begin position="32"/>
        <end position="532"/>
    </location>
</feature>
<reference evidence="6 7" key="1">
    <citation type="submission" date="2022-09" db="EMBL/GenBank/DDBJ databases">
        <title>Interaction between co-microsymbionts with complementary sets of symbiotic genes in legume-rhizobium systems.</title>
        <authorList>
            <person name="Safronova V."/>
            <person name="Sazanova A."/>
            <person name="Afonin A."/>
            <person name="Chirak E."/>
        </authorList>
    </citation>
    <scope>NUCLEOTIDE SEQUENCE [LARGE SCALE GENOMIC DNA]</scope>
    <source>
        <strain evidence="6 7">A18/4-1</strain>
    </source>
</reference>
<evidence type="ECO:0000313" key="6">
    <source>
        <dbReference type="EMBL" id="UXN69456.1"/>
    </source>
</evidence>
<dbReference type="RefSeq" id="WP_262167935.1">
    <property type="nucleotide sequence ID" value="NZ_CP104965.1"/>
</dbReference>
<comment type="similarity">
    <text evidence="2">Belongs to the bacterial solute-binding protein 5 family.</text>
</comment>
<evidence type="ECO:0000313" key="7">
    <source>
        <dbReference type="Proteomes" id="UP001061862"/>
    </source>
</evidence>
<dbReference type="Gene3D" id="3.10.105.10">
    <property type="entry name" value="Dipeptide-binding Protein, Domain 3"/>
    <property type="match status" value="1"/>
</dbReference>
<feature type="signal peptide" evidence="4">
    <location>
        <begin position="1"/>
        <end position="31"/>
    </location>
</feature>
<name>A0ABY6CDZ7_9HYPH</name>
<organism evidence="6 7">
    <name type="scientific">Devosia neptuniae</name>
    <dbReference type="NCBI Taxonomy" id="191302"/>
    <lineage>
        <taxon>Bacteria</taxon>
        <taxon>Pseudomonadati</taxon>
        <taxon>Pseudomonadota</taxon>
        <taxon>Alphaproteobacteria</taxon>
        <taxon>Hyphomicrobiales</taxon>
        <taxon>Devosiaceae</taxon>
        <taxon>Devosia</taxon>
    </lineage>
</organism>
<dbReference type="Gene3D" id="3.40.190.10">
    <property type="entry name" value="Periplasmic binding protein-like II"/>
    <property type="match status" value="1"/>
</dbReference>
<evidence type="ECO:0000256" key="4">
    <source>
        <dbReference type="SAM" id="SignalP"/>
    </source>
</evidence>
<dbReference type="SUPFAM" id="SSF53850">
    <property type="entry name" value="Periplasmic binding protein-like II"/>
    <property type="match status" value="1"/>
</dbReference>
<dbReference type="EMBL" id="CP104965">
    <property type="protein sequence ID" value="UXN69456.1"/>
    <property type="molecule type" value="Genomic_DNA"/>
</dbReference>
<dbReference type="InterPro" id="IPR039424">
    <property type="entry name" value="SBP_5"/>
</dbReference>
<dbReference type="PANTHER" id="PTHR30290:SF38">
    <property type="entry name" value="D,D-DIPEPTIDE-BINDING PERIPLASMIC PROTEIN DDPA-RELATED"/>
    <property type="match status" value="1"/>
</dbReference>
<proteinExistence type="inferred from homology"/>
<dbReference type="InterPro" id="IPR030678">
    <property type="entry name" value="Peptide/Ni-bd"/>
</dbReference>
<evidence type="ECO:0000256" key="3">
    <source>
        <dbReference type="ARBA" id="ARBA00022729"/>
    </source>
</evidence>
<gene>
    <name evidence="6" type="ORF">N8A98_19855</name>
</gene>